<dbReference type="PANTHER" id="PTHR11647">
    <property type="entry name" value="HYDRANTOINASE/DIHYDROPYRIMIDINASE FAMILY MEMBER"/>
    <property type="match status" value="1"/>
</dbReference>
<evidence type="ECO:0000313" key="4">
    <source>
        <dbReference type="Proteomes" id="UP000535078"/>
    </source>
</evidence>
<name>A0A7X5XUA7_9SPHN</name>
<feature type="domain" description="Amidohydrolase 3" evidence="2">
    <location>
        <begin position="73"/>
        <end position="541"/>
    </location>
</feature>
<dbReference type="InterPro" id="IPR023100">
    <property type="entry name" value="D-aminoacylase_insert_dom_sf"/>
</dbReference>
<reference evidence="3 4" key="1">
    <citation type="submission" date="2020-03" db="EMBL/GenBank/DDBJ databases">
        <title>Genomic Encyclopedia of Type Strains, Phase IV (KMG-IV): sequencing the most valuable type-strain genomes for metagenomic binning, comparative biology and taxonomic classification.</title>
        <authorList>
            <person name="Goeker M."/>
        </authorList>
    </citation>
    <scope>NUCLEOTIDE SEQUENCE [LARGE SCALE GENOMIC DNA]</scope>
    <source>
        <strain evidence="3 4">DSM 25229</strain>
    </source>
</reference>
<evidence type="ECO:0000256" key="1">
    <source>
        <dbReference type="SAM" id="SignalP"/>
    </source>
</evidence>
<dbReference type="Gene3D" id="3.20.20.140">
    <property type="entry name" value="Metal-dependent hydrolases"/>
    <property type="match status" value="1"/>
</dbReference>
<organism evidence="3 4">
    <name type="scientific">Sphingopyxis italica</name>
    <dbReference type="NCBI Taxonomy" id="1129133"/>
    <lineage>
        <taxon>Bacteria</taxon>
        <taxon>Pseudomonadati</taxon>
        <taxon>Pseudomonadota</taxon>
        <taxon>Alphaproteobacteria</taxon>
        <taxon>Sphingomonadales</taxon>
        <taxon>Sphingomonadaceae</taxon>
        <taxon>Sphingopyxis</taxon>
    </lineage>
</organism>
<feature type="signal peptide" evidence="1">
    <location>
        <begin position="1"/>
        <end position="26"/>
    </location>
</feature>
<dbReference type="Gene3D" id="3.30.1490.130">
    <property type="entry name" value="D-aminoacylase. Domain 3"/>
    <property type="match status" value="1"/>
</dbReference>
<dbReference type="SUPFAM" id="SSF51556">
    <property type="entry name" value="Metallo-dependent hydrolases"/>
    <property type="match status" value="1"/>
</dbReference>
<dbReference type="EMBL" id="JAATIT010000006">
    <property type="protein sequence ID" value="NJB91452.1"/>
    <property type="molecule type" value="Genomic_DNA"/>
</dbReference>
<accession>A0A7X5XUA7</accession>
<comment type="caution">
    <text evidence="3">The sequence shown here is derived from an EMBL/GenBank/DDBJ whole genome shotgun (WGS) entry which is preliminary data.</text>
</comment>
<evidence type="ECO:0000313" key="3">
    <source>
        <dbReference type="EMBL" id="NJB91452.1"/>
    </source>
</evidence>
<keyword evidence="1" id="KW-0732">Signal</keyword>
<dbReference type="CDD" id="cd01297">
    <property type="entry name" value="D-aminoacylase"/>
    <property type="match status" value="1"/>
</dbReference>
<dbReference type="AlphaFoldDB" id="A0A7X5XUA7"/>
<dbReference type="InterPro" id="IPR050378">
    <property type="entry name" value="Metallo-dep_Hydrolases_sf"/>
</dbReference>
<dbReference type="Proteomes" id="UP000535078">
    <property type="component" value="Unassembled WGS sequence"/>
</dbReference>
<proteinExistence type="predicted"/>
<feature type="chain" id="PRO_5030693318" evidence="1">
    <location>
        <begin position="27"/>
        <end position="565"/>
    </location>
</feature>
<sequence length="565" mass="61158">MASPRRFAPSLLLLCSSMLVSAPLAAQAPAYDLIIRGGTLYDGSGKPPVVGDVAIKDDRIVAVGKVEGEAKREVAAKGMAVAPGFINMLSWATESLIADPRSQSDIRQGVTLEVMGEGWSMGPMNATMKRQETERQGDIKYDIEWTTLGDYFGWLEKRGISTNIASFVGAATVRVHELGEGDVDPNPEQLGRMRALVRQAMNEGAMGVGSSIIYAPGSYAETDELVALTTEAAKCGGMYISHMRSEGDRIEEAVDELIEISRRSGAPAEIYHLKMAGRSNWGKLDTIVKKIEDARAAGLRITTDMYTYTAGATGLDAAMPTWVQAGGLEQWIERLKDPAIRARVAEEMKKPGSDWENLYFGAGADKMILSGFKNDALKPLTGKTLAEVAAMRGKSPEETAMDLVVEDGSRVGTVYFLMSEDNVRKQIQLPWMSFGSDAASQAPEGVFLKSGAHPRTYGNFARLLGRYVRDEKLIPLEQAVYRLTTLPATNLGIKDRGALKPGYYADVVVFDPATIGDRATFEKPHQYSVGVRDVFVNGVAVLRNGEHSGATPGRAVRGAGFNRCS</sequence>
<dbReference type="GO" id="GO:0016812">
    <property type="term" value="F:hydrolase activity, acting on carbon-nitrogen (but not peptide) bonds, in cyclic amides"/>
    <property type="evidence" value="ECO:0007669"/>
    <property type="project" value="TreeGrafter"/>
</dbReference>
<dbReference type="InterPro" id="IPR013108">
    <property type="entry name" value="Amidohydro_3"/>
</dbReference>
<dbReference type="SUPFAM" id="SSF51338">
    <property type="entry name" value="Composite domain of metallo-dependent hydrolases"/>
    <property type="match status" value="1"/>
</dbReference>
<dbReference type="Gene3D" id="2.30.40.10">
    <property type="entry name" value="Urease, subunit C, domain 1"/>
    <property type="match status" value="1"/>
</dbReference>
<dbReference type="InterPro" id="IPR011059">
    <property type="entry name" value="Metal-dep_hydrolase_composite"/>
</dbReference>
<dbReference type="RefSeq" id="WP_167922809.1">
    <property type="nucleotide sequence ID" value="NZ_JAATIT010000006.1"/>
</dbReference>
<dbReference type="GO" id="GO:0005829">
    <property type="term" value="C:cytosol"/>
    <property type="evidence" value="ECO:0007669"/>
    <property type="project" value="TreeGrafter"/>
</dbReference>
<dbReference type="EC" id="3.5.1.81" evidence="3"/>
<dbReference type="PANTHER" id="PTHR11647:SF1">
    <property type="entry name" value="COLLAPSIN RESPONSE MEDIATOR PROTEIN"/>
    <property type="match status" value="1"/>
</dbReference>
<dbReference type="GO" id="GO:0047420">
    <property type="term" value="F:N-acyl-D-amino-acid deacylase activity"/>
    <property type="evidence" value="ECO:0007669"/>
    <property type="project" value="UniProtKB-EC"/>
</dbReference>
<dbReference type="InterPro" id="IPR032466">
    <property type="entry name" value="Metal_Hydrolase"/>
</dbReference>
<evidence type="ECO:0000259" key="2">
    <source>
        <dbReference type="Pfam" id="PF07969"/>
    </source>
</evidence>
<keyword evidence="4" id="KW-1185">Reference proteome</keyword>
<protein>
    <submittedName>
        <fullName evidence="3">N-acyl-D-amino-acid deacylase</fullName>
        <ecNumber evidence="3">3.5.1.81</ecNumber>
    </submittedName>
</protein>
<dbReference type="Pfam" id="PF07969">
    <property type="entry name" value="Amidohydro_3"/>
    <property type="match status" value="1"/>
</dbReference>
<keyword evidence="3" id="KW-0378">Hydrolase</keyword>
<gene>
    <name evidence="3" type="ORF">GGR90_003663</name>
</gene>